<feature type="transmembrane region" description="Helical" evidence="5">
    <location>
        <begin position="49"/>
        <end position="67"/>
    </location>
</feature>
<dbReference type="EMBL" id="SPUM01000149">
    <property type="protein sequence ID" value="TFW27528.1"/>
    <property type="molecule type" value="Genomic_DNA"/>
</dbReference>
<reference evidence="6 7" key="1">
    <citation type="submission" date="2019-03" db="EMBL/GenBank/DDBJ databases">
        <title>Draft genome of Massilia hortus sp. nov., a novel bacterial species of the Oxalobacteraceae family.</title>
        <authorList>
            <person name="Peta V."/>
            <person name="Raths R."/>
            <person name="Bucking H."/>
        </authorList>
    </citation>
    <scope>NUCLEOTIDE SEQUENCE [LARGE SCALE GENOMIC DNA]</scope>
    <source>
        <strain evidence="6 7">ONC3</strain>
    </source>
</reference>
<organism evidence="6 7">
    <name type="scientific">Massilia horti</name>
    <dbReference type="NCBI Taxonomy" id="2562153"/>
    <lineage>
        <taxon>Bacteria</taxon>
        <taxon>Pseudomonadati</taxon>
        <taxon>Pseudomonadota</taxon>
        <taxon>Betaproteobacteria</taxon>
        <taxon>Burkholderiales</taxon>
        <taxon>Oxalobacteraceae</taxon>
        <taxon>Telluria group</taxon>
        <taxon>Massilia</taxon>
    </lineage>
</organism>
<keyword evidence="3 5" id="KW-1133">Transmembrane helix</keyword>
<dbReference type="PANTHER" id="PTHR43483">
    <property type="entry name" value="MEMBRANE TRANSPORTER PROTEIN HI_0806-RELATED"/>
    <property type="match status" value="1"/>
</dbReference>
<evidence type="ECO:0000256" key="1">
    <source>
        <dbReference type="ARBA" id="ARBA00004141"/>
    </source>
</evidence>
<feature type="transmembrane region" description="Helical" evidence="5">
    <location>
        <begin position="12"/>
        <end position="37"/>
    </location>
</feature>
<name>A0A4Y9SLV7_9BURK</name>
<accession>A0A4Y9SLV7</accession>
<dbReference type="Pfam" id="PF01925">
    <property type="entry name" value="TauE"/>
    <property type="match status" value="1"/>
</dbReference>
<keyword evidence="7" id="KW-1185">Reference proteome</keyword>
<comment type="subcellular location">
    <subcellularLocation>
        <location evidence="5">Cell membrane</location>
        <topology evidence="5">Multi-pass membrane protein</topology>
    </subcellularLocation>
    <subcellularLocation>
        <location evidence="1">Membrane</location>
        <topology evidence="1">Multi-pass membrane protein</topology>
    </subcellularLocation>
</comment>
<keyword evidence="4 5" id="KW-0472">Membrane</keyword>
<feature type="transmembrane region" description="Helical" evidence="5">
    <location>
        <begin position="180"/>
        <end position="203"/>
    </location>
</feature>
<evidence type="ECO:0000256" key="5">
    <source>
        <dbReference type="RuleBase" id="RU363041"/>
    </source>
</evidence>
<dbReference type="GO" id="GO:0005886">
    <property type="term" value="C:plasma membrane"/>
    <property type="evidence" value="ECO:0007669"/>
    <property type="project" value="UniProtKB-SubCell"/>
</dbReference>
<evidence type="ECO:0000313" key="6">
    <source>
        <dbReference type="EMBL" id="TFW27528.1"/>
    </source>
</evidence>
<feature type="transmembrane region" description="Helical" evidence="5">
    <location>
        <begin position="105"/>
        <end position="123"/>
    </location>
</feature>
<sequence>MLDWELCVALLAMGMFGGFTAGLLGIGGGMILVPFITMIFTARHFAPELVVHMAIATSLATILFTSMSSVRAHHAHGAVLWRLVKLLAPGILIGSWIGPWIGKQMNAAVLALCFGLFVAFAATQMLMERKPAAGRELPSAPGLFAAGSVVGVMSGLFGAGGGFISIPFMTWCNVRIHNAVATSAALGFPIALAGTISNIYYGWGEPGLPKYSLGFVYLPALALIVVTSMTMAPLGARTAHRWPVKKLRKTFAGILYLLAVYMLWKAAVMAELF</sequence>
<proteinExistence type="inferred from homology"/>
<dbReference type="InterPro" id="IPR002781">
    <property type="entry name" value="TM_pro_TauE-like"/>
</dbReference>
<dbReference type="PANTHER" id="PTHR43483:SF3">
    <property type="entry name" value="MEMBRANE TRANSPORTER PROTEIN HI_0806-RELATED"/>
    <property type="match status" value="1"/>
</dbReference>
<protein>
    <recommendedName>
        <fullName evidence="5">Probable membrane transporter protein</fullName>
    </recommendedName>
</protein>
<feature type="transmembrane region" description="Helical" evidence="5">
    <location>
        <begin position="215"/>
        <end position="235"/>
    </location>
</feature>
<dbReference type="AlphaFoldDB" id="A0A4Y9SLV7"/>
<dbReference type="Proteomes" id="UP000297258">
    <property type="component" value="Unassembled WGS sequence"/>
</dbReference>
<evidence type="ECO:0000256" key="3">
    <source>
        <dbReference type="ARBA" id="ARBA00022989"/>
    </source>
</evidence>
<feature type="transmembrane region" description="Helical" evidence="5">
    <location>
        <begin position="143"/>
        <end position="168"/>
    </location>
</feature>
<evidence type="ECO:0000256" key="4">
    <source>
        <dbReference type="ARBA" id="ARBA00023136"/>
    </source>
</evidence>
<dbReference type="RefSeq" id="WP_135192120.1">
    <property type="nucleotide sequence ID" value="NZ_SPUM01000149.1"/>
</dbReference>
<evidence type="ECO:0000313" key="7">
    <source>
        <dbReference type="Proteomes" id="UP000297258"/>
    </source>
</evidence>
<feature type="transmembrane region" description="Helical" evidence="5">
    <location>
        <begin position="247"/>
        <end position="264"/>
    </location>
</feature>
<gene>
    <name evidence="6" type="ORF">E4O92_23785</name>
</gene>
<comment type="similarity">
    <text evidence="5">Belongs to the 4-toluene sulfonate uptake permease (TSUP) (TC 2.A.102) family.</text>
</comment>
<evidence type="ECO:0000256" key="2">
    <source>
        <dbReference type="ARBA" id="ARBA00022692"/>
    </source>
</evidence>
<feature type="transmembrane region" description="Helical" evidence="5">
    <location>
        <begin position="79"/>
        <end position="98"/>
    </location>
</feature>
<keyword evidence="5" id="KW-1003">Cell membrane</keyword>
<keyword evidence="2 5" id="KW-0812">Transmembrane</keyword>
<dbReference type="OrthoDB" id="457670at2"/>
<comment type="caution">
    <text evidence="6">The sequence shown here is derived from an EMBL/GenBank/DDBJ whole genome shotgun (WGS) entry which is preliminary data.</text>
</comment>